<protein>
    <submittedName>
        <fullName evidence="2">Uncharacterized protein</fullName>
    </submittedName>
</protein>
<reference evidence="2 3" key="1">
    <citation type="submission" date="2024-01" db="EMBL/GenBank/DDBJ databases">
        <title>Genome assemblies of Stephania.</title>
        <authorList>
            <person name="Yang L."/>
        </authorList>
    </citation>
    <scope>NUCLEOTIDE SEQUENCE [LARGE SCALE GENOMIC DNA]</scope>
    <source>
        <strain evidence="2">QJT</strain>
        <tissue evidence="2">Leaf</tissue>
    </source>
</reference>
<dbReference type="Proteomes" id="UP001417504">
    <property type="component" value="Unassembled WGS sequence"/>
</dbReference>
<evidence type="ECO:0000313" key="2">
    <source>
        <dbReference type="EMBL" id="KAK9097354.1"/>
    </source>
</evidence>
<name>A0AAP0EQ43_9MAGN</name>
<comment type="caution">
    <text evidence="2">The sequence shown here is derived from an EMBL/GenBank/DDBJ whole genome shotgun (WGS) entry which is preliminary data.</text>
</comment>
<proteinExistence type="predicted"/>
<gene>
    <name evidence="2" type="ORF">Sjap_022851</name>
</gene>
<feature type="compositionally biased region" description="Polar residues" evidence="1">
    <location>
        <begin position="17"/>
        <end position="29"/>
    </location>
</feature>
<feature type="compositionally biased region" description="Basic and acidic residues" evidence="1">
    <location>
        <begin position="1"/>
        <end position="14"/>
    </location>
</feature>
<keyword evidence="3" id="KW-1185">Reference proteome</keyword>
<evidence type="ECO:0000313" key="3">
    <source>
        <dbReference type="Proteomes" id="UP001417504"/>
    </source>
</evidence>
<dbReference type="EMBL" id="JBBNAE010000009">
    <property type="protein sequence ID" value="KAK9097354.1"/>
    <property type="molecule type" value="Genomic_DNA"/>
</dbReference>
<sequence length="75" mass="8715">MEKERSRRGERRFVESMGSTSRRNPTNKATKNKRNRAGSRNGTETELILSLKTSSLIRSKRKIYSVSIRDEIKTE</sequence>
<feature type="region of interest" description="Disordered" evidence="1">
    <location>
        <begin position="1"/>
        <end position="44"/>
    </location>
</feature>
<dbReference type="AlphaFoldDB" id="A0AAP0EQ43"/>
<accession>A0AAP0EQ43</accession>
<evidence type="ECO:0000256" key="1">
    <source>
        <dbReference type="SAM" id="MobiDB-lite"/>
    </source>
</evidence>
<organism evidence="2 3">
    <name type="scientific">Stephania japonica</name>
    <dbReference type="NCBI Taxonomy" id="461633"/>
    <lineage>
        <taxon>Eukaryota</taxon>
        <taxon>Viridiplantae</taxon>
        <taxon>Streptophyta</taxon>
        <taxon>Embryophyta</taxon>
        <taxon>Tracheophyta</taxon>
        <taxon>Spermatophyta</taxon>
        <taxon>Magnoliopsida</taxon>
        <taxon>Ranunculales</taxon>
        <taxon>Menispermaceae</taxon>
        <taxon>Menispermoideae</taxon>
        <taxon>Cissampelideae</taxon>
        <taxon>Stephania</taxon>
    </lineage>
</organism>